<dbReference type="InterPro" id="IPR001130">
    <property type="entry name" value="TatD-like"/>
</dbReference>
<feature type="binding site" evidence="2">
    <location>
        <position position="12"/>
    </location>
    <ligand>
        <name>a divalent metal cation</name>
        <dbReference type="ChEBI" id="CHEBI:60240"/>
        <label>1</label>
    </ligand>
</feature>
<dbReference type="GO" id="GO:0046872">
    <property type="term" value="F:metal ion binding"/>
    <property type="evidence" value="ECO:0007669"/>
    <property type="project" value="UniProtKB-KW"/>
</dbReference>
<protein>
    <submittedName>
        <fullName evidence="4">Putative deoxyribonuclease TATDN1</fullName>
    </submittedName>
</protein>
<dbReference type="SUPFAM" id="SSF51556">
    <property type="entry name" value="Metallo-dependent hydrolases"/>
    <property type="match status" value="1"/>
</dbReference>
<evidence type="ECO:0000313" key="5">
    <source>
        <dbReference type="EMBL" id="RMZ55936.1"/>
    </source>
</evidence>
<accession>A0A087SU70</accession>
<evidence type="ECO:0000313" key="7">
    <source>
        <dbReference type="Proteomes" id="UP000279271"/>
    </source>
</evidence>
<feature type="binding site" evidence="2">
    <location>
        <position position="214"/>
    </location>
    <ligand>
        <name>a divalent metal cation</name>
        <dbReference type="ChEBI" id="CHEBI:60240"/>
        <label>1</label>
    </ligand>
</feature>
<dbReference type="STRING" id="3075.A0A087SU70"/>
<reference evidence="5" key="5">
    <citation type="submission" date="2018-11" db="EMBL/GenBank/DDBJ databases">
        <title>Characterization of plant carbon substrate utilization by Auxenochlorella protothecoides.</title>
        <authorList>
            <person name="Vogler B.W."/>
            <person name="Starkenburg S.R."/>
            <person name="Sudasinghe N."/>
            <person name="Schambach J.Y."/>
            <person name="Rollin J.A."/>
            <person name="Pattathil S."/>
            <person name="Barry A.N."/>
        </authorList>
    </citation>
    <scope>NUCLEOTIDE SEQUENCE [LARGE SCALE GENOMIC DNA]</scope>
    <source>
        <strain evidence="5">UTEX 25</strain>
    </source>
</reference>
<dbReference type="EMBL" id="GDKF01004709">
    <property type="protein sequence ID" value="JAT73913.1"/>
    <property type="molecule type" value="Transcribed_RNA"/>
</dbReference>
<dbReference type="PANTHER" id="PTHR47176:SF1">
    <property type="entry name" value="OS04G0577500 PROTEIN"/>
    <property type="match status" value="1"/>
</dbReference>
<feature type="binding site" evidence="2">
    <location>
        <position position="162"/>
    </location>
    <ligand>
        <name>a divalent metal cation</name>
        <dbReference type="ChEBI" id="CHEBI:60240"/>
        <label>2</label>
    </ligand>
</feature>
<reference evidence="7" key="3">
    <citation type="journal article" date="2018" name="Algal Res.">
        <title>Characterization of plant carbon substrate utilization by Auxenochlorella protothecoides.</title>
        <authorList>
            <person name="Vogler B.W."/>
            <person name="Starkenburg S.R."/>
            <person name="Sudasinghe N."/>
            <person name="Schambach J.Y."/>
            <person name="Rollin J.A."/>
            <person name="Pattathil S."/>
            <person name="Barry A.N."/>
        </authorList>
    </citation>
    <scope>NUCLEOTIDE SEQUENCE [LARGE SCALE GENOMIC DNA]</scope>
    <source>
        <strain evidence="7">UTEX 25</strain>
    </source>
</reference>
<dbReference type="Proteomes" id="UP000279271">
    <property type="component" value="Unassembled WGS sequence"/>
</dbReference>
<feature type="binding site" evidence="2">
    <location>
        <position position="14"/>
    </location>
    <ligand>
        <name>a divalent metal cation</name>
        <dbReference type="ChEBI" id="CHEBI:60240"/>
        <label>1</label>
    </ligand>
</feature>
<dbReference type="Gene3D" id="3.20.20.140">
    <property type="entry name" value="Metal-dependent hydrolases"/>
    <property type="match status" value="1"/>
</dbReference>
<reference evidence="3" key="2">
    <citation type="submission" date="2015-08" db="EMBL/GenBank/DDBJ databases">
        <authorList>
            <person name="Babu N.S."/>
            <person name="Beckwith C.J."/>
            <person name="Beseler K.G."/>
            <person name="Brison A."/>
            <person name="Carone J.V."/>
            <person name="Caskin T.P."/>
            <person name="Diamond M."/>
            <person name="Durham M.E."/>
            <person name="Foxe J.M."/>
            <person name="Go M."/>
            <person name="Henderson B.A."/>
            <person name="Jones I.B."/>
            <person name="McGettigan J.A."/>
            <person name="Micheletti S.J."/>
            <person name="Nasrallah M.E."/>
            <person name="Ortiz D."/>
            <person name="Piller C.R."/>
            <person name="Privatt S.R."/>
            <person name="Schneider S.L."/>
            <person name="Sharp S."/>
            <person name="Smith T.C."/>
            <person name="Stanton J.D."/>
            <person name="Ullery H.E."/>
            <person name="Wilson R.J."/>
            <person name="Serrano M.G."/>
            <person name="Buck G."/>
            <person name="Lee V."/>
            <person name="Wang Y."/>
            <person name="Carvalho R."/>
            <person name="Voegtly L."/>
            <person name="Shi R."/>
            <person name="Duckworth R."/>
            <person name="Johnson A."/>
            <person name="Loviza R."/>
            <person name="Walstead R."/>
            <person name="Shah Z."/>
            <person name="Kiflezghi M."/>
            <person name="Wade K."/>
            <person name="Ball S.L."/>
            <person name="Bradley K.W."/>
            <person name="Asai D.J."/>
            <person name="Bowman C.A."/>
            <person name="Russell D.A."/>
            <person name="Pope W.H."/>
            <person name="Jacobs-Sera D."/>
            <person name="Hendrix R.W."/>
            <person name="Hatfull G.F."/>
        </authorList>
    </citation>
    <scope>NUCLEOTIDE SEQUENCE</scope>
</reference>
<reference evidence="5" key="4">
    <citation type="submission" date="2018-10" db="EMBL/GenBank/DDBJ databases">
        <authorList>
            <person name="Hovde B."/>
            <person name="Zhang X."/>
        </authorList>
    </citation>
    <scope>NUCLEOTIDE SEQUENCE [LARGE SCALE GENOMIC DNA]</scope>
    <source>
        <strain evidence="5">UTEX 25</strain>
    </source>
</reference>
<gene>
    <name evidence="5" type="ORF">APUTEX25_004360</name>
    <name evidence="4" type="ORF">F751_1650</name>
    <name evidence="3" type="ORF">g.4580</name>
</gene>
<dbReference type="GO" id="GO:0016788">
    <property type="term" value="F:hydrolase activity, acting on ester bonds"/>
    <property type="evidence" value="ECO:0007669"/>
    <property type="project" value="InterPro"/>
</dbReference>
<dbReference type="CDD" id="cd01310">
    <property type="entry name" value="TatD_DNAse"/>
    <property type="match status" value="1"/>
</dbReference>
<dbReference type="Proteomes" id="UP000028924">
    <property type="component" value="Unassembled WGS sequence"/>
</dbReference>
<dbReference type="KEGG" id="apro:F751_1650"/>
<keyword evidence="2" id="KW-0479">Metal-binding</keyword>
<dbReference type="InterPro" id="IPR032466">
    <property type="entry name" value="Metal_Hydrolase"/>
</dbReference>
<dbReference type="GeneID" id="23613041"/>
<dbReference type="eggNOG" id="KOG3020">
    <property type="taxonomic scope" value="Eukaryota"/>
</dbReference>
<reference evidence="4 6" key="1">
    <citation type="journal article" date="2014" name="BMC Genomics">
        <title>Oil accumulation mechanisms of the oleaginous microalga Chlorella protothecoides revealed through its genome, transcriptomes, and proteomes.</title>
        <authorList>
            <person name="Gao C."/>
            <person name="Wang Y."/>
            <person name="Shen Y."/>
            <person name="Yan D."/>
            <person name="He X."/>
            <person name="Dai J."/>
            <person name="Wu Q."/>
        </authorList>
    </citation>
    <scope>NUCLEOTIDE SEQUENCE [LARGE SCALE GENOMIC DNA]</scope>
    <source>
        <strain evidence="4 6">0710</strain>
    </source>
</reference>
<feature type="binding site" evidence="2">
    <location>
        <position position="100"/>
    </location>
    <ligand>
        <name>a divalent metal cation</name>
        <dbReference type="ChEBI" id="CHEBI:60240"/>
        <label>1</label>
    </ligand>
</feature>
<organism evidence="4 6">
    <name type="scientific">Auxenochlorella protothecoides</name>
    <name type="common">Green microalga</name>
    <name type="synonym">Chlorella protothecoides</name>
    <dbReference type="NCBI Taxonomy" id="3075"/>
    <lineage>
        <taxon>Eukaryota</taxon>
        <taxon>Viridiplantae</taxon>
        <taxon>Chlorophyta</taxon>
        <taxon>core chlorophytes</taxon>
        <taxon>Trebouxiophyceae</taxon>
        <taxon>Chlorellales</taxon>
        <taxon>Chlorellaceae</taxon>
        <taxon>Auxenochlorella</taxon>
    </lineage>
</organism>
<feature type="binding site" evidence="2">
    <location>
        <position position="138"/>
    </location>
    <ligand>
        <name>a divalent metal cation</name>
        <dbReference type="ChEBI" id="CHEBI:60240"/>
        <label>2</label>
    </ligand>
</feature>
<dbReference type="EMBL" id="KL662189">
    <property type="protein sequence ID" value="KFM29274.1"/>
    <property type="molecule type" value="Genomic_DNA"/>
</dbReference>
<dbReference type="OrthoDB" id="6079689at2759"/>
<keyword evidence="1" id="KW-0378">Hydrolase</keyword>
<dbReference type="EMBL" id="QOKY01000154">
    <property type="protein sequence ID" value="RMZ55936.1"/>
    <property type="molecule type" value="Genomic_DNA"/>
</dbReference>
<dbReference type="RefSeq" id="XP_011402327.1">
    <property type="nucleotide sequence ID" value="XM_011404025.1"/>
</dbReference>
<evidence type="ECO:0000313" key="6">
    <source>
        <dbReference type="Proteomes" id="UP000028924"/>
    </source>
</evidence>
<proteinExistence type="predicted"/>
<evidence type="ECO:0000313" key="3">
    <source>
        <dbReference type="EMBL" id="JAT73913.1"/>
    </source>
</evidence>
<evidence type="ECO:0000256" key="1">
    <source>
        <dbReference type="ARBA" id="ARBA00022801"/>
    </source>
</evidence>
<dbReference type="AlphaFoldDB" id="A0A087SU70"/>
<evidence type="ECO:0000256" key="2">
    <source>
        <dbReference type="PIRSR" id="PIRSR005902-1"/>
    </source>
</evidence>
<dbReference type="PANTHER" id="PTHR47176">
    <property type="entry name" value="OSJNBA0020J04.13 PROTEIN"/>
    <property type="match status" value="1"/>
</dbReference>
<name>A0A087SU70_AUXPR</name>
<dbReference type="InterPro" id="IPR018228">
    <property type="entry name" value="DNase_TatD-rel_CS"/>
</dbReference>
<dbReference type="PIRSF" id="PIRSF005902">
    <property type="entry name" value="DNase_TatD"/>
    <property type="match status" value="1"/>
</dbReference>
<evidence type="ECO:0000313" key="4">
    <source>
        <dbReference type="EMBL" id="KFM29274.1"/>
    </source>
</evidence>
<sequence length="286" mass="30549">MAVSSIRLFDAHCHLQDARFGAGELDDILSRSRAAGVSRMAVNGCCVEDWPLVHAIAAAHGEMVVANYGLHPWWVGRQPDHWLDLLRQRLLANPGAGLGECGLDRSRRAPPCPFEEQVSVFKAQLLLAQELQRPLSVHCVRAVGHLREALAEVRPTAPVLLHSWCGAAEDVRAIASAHPSAFFSVSGGISALPPAKAIRTLRAIPADRLLLETDAPDGGLRLGPAWLEALPGFARSAPPCPERQEPAGLRRMLALVAAARGEGEVGLAALTWRNACAVFAGLPAAR</sequence>
<dbReference type="Pfam" id="PF01026">
    <property type="entry name" value="TatD_DNase"/>
    <property type="match status" value="1"/>
</dbReference>
<dbReference type="PROSITE" id="PS01091">
    <property type="entry name" value="TATD_3"/>
    <property type="match status" value="1"/>
</dbReference>
<keyword evidence="6" id="KW-1185">Reference proteome</keyword>